<proteinExistence type="predicted"/>
<protein>
    <submittedName>
        <fullName evidence="2">Uncharacterized protein</fullName>
    </submittedName>
</protein>
<keyword evidence="1" id="KW-1133">Transmembrane helix</keyword>
<sequence>MSEPEKKQSRNRAGVFGVMALCLTVLQWIFEPEPTPEELRERREETIRRANLRTDQQFTKPGIIFTKREADGTFKAYQSLRVVDHDGLEKVQLKTKKGVIVWEKFLGDFPPANESLVVKGEHDQYACDVRLYVPRLPNDTYSIIVFDKAGNSFTKEAFFGDE</sequence>
<keyword evidence="1" id="KW-0472">Membrane</keyword>
<feature type="transmembrane region" description="Helical" evidence="1">
    <location>
        <begin position="12"/>
        <end position="30"/>
    </location>
</feature>
<name>A0A5B9Q3A6_9BACT</name>
<evidence type="ECO:0000256" key="1">
    <source>
        <dbReference type="SAM" id="Phobius"/>
    </source>
</evidence>
<dbReference type="RefSeq" id="WP_148072262.1">
    <property type="nucleotide sequence ID" value="NZ_CP042913.1"/>
</dbReference>
<gene>
    <name evidence="2" type="ORF">Pr1d_07720</name>
</gene>
<accession>A0A5B9Q3A6</accession>
<organism evidence="2 3">
    <name type="scientific">Bythopirellula goksoeyrii</name>
    <dbReference type="NCBI Taxonomy" id="1400387"/>
    <lineage>
        <taxon>Bacteria</taxon>
        <taxon>Pseudomonadati</taxon>
        <taxon>Planctomycetota</taxon>
        <taxon>Planctomycetia</taxon>
        <taxon>Pirellulales</taxon>
        <taxon>Lacipirellulaceae</taxon>
        <taxon>Bythopirellula</taxon>
    </lineage>
</organism>
<dbReference type="AlphaFoldDB" id="A0A5B9Q3A6"/>
<reference evidence="2 3" key="1">
    <citation type="submission" date="2019-08" db="EMBL/GenBank/DDBJ databases">
        <title>Deep-cultivation of Planctomycetes and their phenomic and genomic characterization uncovers novel biology.</title>
        <authorList>
            <person name="Wiegand S."/>
            <person name="Jogler M."/>
            <person name="Boedeker C."/>
            <person name="Pinto D."/>
            <person name="Vollmers J."/>
            <person name="Rivas-Marin E."/>
            <person name="Kohn T."/>
            <person name="Peeters S.H."/>
            <person name="Heuer A."/>
            <person name="Rast P."/>
            <person name="Oberbeckmann S."/>
            <person name="Bunk B."/>
            <person name="Jeske O."/>
            <person name="Meyerdierks A."/>
            <person name="Storesund J.E."/>
            <person name="Kallscheuer N."/>
            <person name="Luecker S."/>
            <person name="Lage O.M."/>
            <person name="Pohl T."/>
            <person name="Merkel B.J."/>
            <person name="Hornburger P."/>
            <person name="Mueller R.-W."/>
            <person name="Bruemmer F."/>
            <person name="Labrenz M."/>
            <person name="Spormann A.M."/>
            <person name="Op den Camp H."/>
            <person name="Overmann J."/>
            <person name="Amann R."/>
            <person name="Jetten M.S.M."/>
            <person name="Mascher T."/>
            <person name="Medema M.H."/>
            <person name="Devos D.P."/>
            <person name="Kaster A.-K."/>
            <person name="Ovreas L."/>
            <person name="Rohde M."/>
            <person name="Galperin M.Y."/>
            <person name="Jogler C."/>
        </authorList>
    </citation>
    <scope>NUCLEOTIDE SEQUENCE [LARGE SCALE GENOMIC DNA]</scope>
    <source>
        <strain evidence="2 3">Pr1d</strain>
    </source>
</reference>
<evidence type="ECO:0000313" key="2">
    <source>
        <dbReference type="EMBL" id="QEG33508.1"/>
    </source>
</evidence>
<dbReference type="Proteomes" id="UP000323917">
    <property type="component" value="Chromosome"/>
</dbReference>
<keyword evidence="3" id="KW-1185">Reference proteome</keyword>
<evidence type="ECO:0000313" key="3">
    <source>
        <dbReference type="Proteomes" id="UP000323917"/>
    </source>
</evidence>
<keyword evidence="1" id="KW-0812">Transmembrane</keyword>
<dbReference type="KEGG" id="bgok:Pr1d_07720"/>
<dbReference type="EMBL" id="CP042913">
    <property type="protein sequence ID" value="QEG33508.1"/>
    <property type="molecule type" value="Genomic_DNA"/>
</dbReference>